<protein>
    <submittedName>
        <fullName evidence="1">Uncharacterized protein</fullName>
    </submittedName>
</protein>
<sequence>MRFESVLPPLPALRTARAAVQAVAARWRPVKALFRQSMDAPEQAGSAACGRPDPVMFQAGKRLEGVSTMRMTNAALLRIASLRHQGLTVSEIAREMATRKERIEQALIRMEDLKKRLARTCAHQDPNSGRAESAAEISTSMLFLARHDPR</sequence>
<comment type="caution">
    <text evidence="1">The sequence shown here is derived from an EMBL/GenBank/DDBJ whole genome shotgun (WGS) entry which is preliminary data.</text>
</comment>
<gene>
    <name evidence="1" type="ORF">GCM10022419_035080</name>
</gene>
<evidence type="ECO:0000313" key="1">
    <source>
        <dbReference type="EMBL" id="GAA3551762.1"/>
    </source>
</evidence>
<evidence type="ECO:0000313" key="2">
    <source>
        <dbReference type="Proteomes" id="UP001500630"/>
    </source>
</evidence>
<dbReference type="Proteomes" id="UP001500630">
    <property type="component" value="Unassembled WGS sequence"/>
</dbReference>
<organism evidence="1 2">
    <name type="scientific">Nonomuraea rosea</name>
    <dbReference type="NCBI Taxonomy" id="638574"/>
    <lineage>
        <taxon>Bacteria</taxon>
        <taxon>Bacillati</taxon>
        <taxon>Actinomycetota</taxon>
        <taxon>Actinomycetes</taxon>
        <taxon>Streptosporangiales</taxon>
        <taxon>Streptosporangiaceae</taxon>
        <taxon>Nonomuraea</taxon>
    </lineage>
</organism>
<dbReference type="EMBL" id="BAABDQ010000006">
    <property type="protein sequence ID" value="GAA3551762.1"/>
    <property type="molecule type" value="Genomic_DNA"/>
</dbReference>
<reference evidence="2" key="1">
    <citation type="journal article" date="2019" name="Int. J. Syst. Evol. Microbiol.">
        <title>The Global Catalogue of Microorganisms (GCM) 10K type strain sequencing project: providing services to taxonomists for standard genome sequencing and annotation.</title>
        <authorList>
            <consortium name="The Broad Institute Genomics Platform"/>
            <consortium name="The Broad Institute Genome Sequencing Center for Infectious Disease"/>
            <person name="Wu L."/>
            <person name="Ma J."/>
        </authorList>
    </citation>
    <scope>NUCLEOTIDE SEQUENCE [LARGE SCALE GENOMIC DNA]</scope>
    <source>
        <strain evidence="2">JCM 17326</strain>
    </source>
</reference>
<proteinExistence type="predicted"/>
<accession>A0ABP6WIN4</accession>
<keyword evidence="2" id="KW-1185">Reference proteome</keyword>
<name>A0ABP6WIN4_9ACTN</name>